<dbReference type="Proteomes" id="UP000607653">
    <property type="component" value="Unassembled WGS sequence"/>
</dbReference>
<gene>
    <name evidence="1" type="ORF">HUJ06_021087</name>
</gene>
<sequence>MASNNVKLMMIVRVRTYRRWVDIAGGMLLSSA</sequence>
<accession>A0A822XDU6</accession>
<dbReference type="EMBL" id="DUZY01000001">
    <property type="protein sequence ID" value="DAD19624.1"/>
    <property type="molecule type" value="Genomic_DNA"/>
</dbReference>
<keyword evidence="2" id="KW-1185">Reference proteome</keyword>
<evidence type="ECO:0000313" key="1">
    <source>
        <dbReference type="EMBL" id="DAD19624.1"/>
    </source>
</evidence>
<dbReference type="AlphaFoldDB" id="A0A822XDU6"/>
<evidence type="ECO:0000313" key="2">
    <source>
        <dbReference type="Proteomes" id="UP000607653"/>
    </source>
</evidence>
<organism evidence="1 2">
    <name type="scientific">Nelumbo nucifera</name>
    <name type="common">Sacred lotus</name>
    <dbReference type="NCBI Taxonomy" id="4432"/>
    <lineage>
        <taxon>Eukaryota</taxon>
        <taxon>Viridiplantae</taxon>
        <taxon>Streptophyta</taxon>
        <taxon>Embryophyta</taxon>
        <taxon>Tracheophyta</taxon>
        <taxon>Spermatophyta</taxon>
        <taxon>Magnoliopsida</taxon>
        <taxon>Proteales</taxon>
        <taxon>Nelumbonaceae</taxon>
        <taxon>Nelumbo</taxon>
    </lineage>
</organism>
<proteinExistence type="predicted"/>
<protein>
    <submittedName>
        <fullName evidence="1">Uncharacterized protein</fullName>
    </submittedName>
</protein>
<comment type="caution">
    <text evidence="1">The sequence shown here is derived from an EMBL/GenBank/DDBJ whole genome shotgun (WGS) entry which is preliminary data.</text>
</comment>
<name>A0A822XDU6_NELNU</name>
<reference evidence="1 2" key="1">
    <citation type="journal article" date="2020" name="Mol. Biol. Evol.">
        <title>Distinct Expression and Methylation Patterns for Genes with Different Fates following a Single Whole-Genome Duplication in Flowering Plants.</title>
        <authorList>
            <person name="Shi T."/>
            <person name="Rahmani R.S."/>
            <person name="Gugger P.F."/>
            <person name="Wang M."/>
            <person name="Li H."/>
            <person name="Zhang Y."/>
            <person name="Li Z."/>
            <person name="Wang Q."/>
            <person name="Van de Peer Y."/>
            <person name="Marchal K."/>
            <person name="Chen J."/>
        </authorList>
    </citation>
    <scope>NUCLEOTIDE SEQUENCE [LARGE SCALE GENOMIC DNA]</scope>
    <source>
        <tissue evidence="1">Leaf</tissue>
    </source>
</reference>